<feature type="domain" description="LysM" evidence="1">
    <location>
        <begin position="75"/>
        <end position="128"/>
    </location>
</feature>
<comment type="caution">
    <text evidence="2">The sequence shown here is derived from an EMBL/GenBank/DDBJ whole genome shotgun (WGS) entry which is preliminary data.</text>
</comment>
<proteinExistence type="predicted"/>
<dbReference type="PROSITE" id="PS51782">
    <property type="entry name" value="LYSM"/>
    <property type="match status" value="1"/>
</dbReference>
<keyword evidence="3" id="KW-1185">Reference proteome</keyword>
<reference evidence="2 3" key="1">
    <citation type="submission" date="2015-04" db="EMBL/GenBank/DDBJ databases">
        <title>Microcin producing Clostridium sp. JC272T.</title>
        <authorList>
            <person name="Jyothsna T."/>
            <person name="Sasikala C."/>
            <person name="Ramana C."/>
        </authorList>
    </citation>
    <scope>NUCLEOTIDE SEQUENCE [LARGE SCALE GENOMIC DNA]</scope>
    <source>
        <strain evidence="2 3">JC272</strain>
    </source>
</reference>
<dbReference type="InterPro" id="IPR036779">
    <property type="entry name" value="LysM_dom_sf"/>
</dbReference>
<dbReference type="Proteomes" id="UP000034407">
    <property type="component" value="Unassembled WGS sequence"/>
</dbReference>
<gene>
    <name evidence="2" type="ORF">VN21_02310</name>
</gene>
<organism evidence="2 3">
    <name type="scientific">Paraclostridium benzoelyticum</name>
    <dbReference type="NCBI Taxonomy" id="1629550"/>
    <lineage>
        <taxon>Bacteria</taxon>
        <taxon>Bacillati</taxon>
        <taxon>Bacillota</taxon>
        <taxon>Clostridia</taxon>
        <taxon>Peptostreptococcales</taxon>
        <taxon>Peptostreptococcaceae</taxon>
        <taxon>Paraclostridium</taxon>
    </lineage>
</organism>
<accession>A0A0M3DJ38</accession>
<dbReference type="InterPro" id="IPR018392">
    <property type="entry name" value="LysM"/>
</dbReference>
<dbReference type="EMBL" id="LBBT01000044">
    <property type="protein sequence ID" value="KKY02595.1"/>
    <property type="molecule type" value="Genomic_DNA"/>
</dbReference>
<sequence length="131" mass="14972">MKYVLLIIVVLLFIGPVVDDCSSLSQVFKEAIYNYITCLDTSVNYLSENVPAFNDLTELSYNKAYTKVMDGRHLVKHLVNSGETIDDIIKSYNTNIEDIDDFRKVIYKENIDIISSDYNIKSGEYILVPSE</sequence>
<dbReference type="PATRIC" id="fig|1629550.3.peg.3162"/>
<name>A0A0M3DJ38_9FIRM</name>
<dbReference type="AlphaFoldDB" id="A0A0M3DJ38"/>
<protein>
    <recommendedName>
        <fullName evidence="1">LysM domain-containing protein</fullName>
    </recommendedName>
</protein>
<evidence type="ECO:0000259" key="1">
    <source>
        <dbReference type="PROSITE" id="PS51782"/>
    </source>
</evidence>
<evidence type="ECO:0000313" key="2">
    <source>
        <dbReference type="EMBL" id="KKY02595.1"/>
    </source>
</evidence>
<evidence type="ECO:0000313" key="3">
    <source>
        <dbReference type="Proteomes" id="UP000034407"/>
    </source>
</evidence>
<dbReference type="OrthoDB" id="1752706at2"/>
<dbReference type="Gene3D" id="3.10.350.10">
    <property type="entry name" value="LysM domain"/>
    <property type="match status" value="1"/>
</dbReference>
<dbReference type="RefSeq" id="WP_021429209.1">
    <property type="nucleotide sequence ID" value="NZ_JBCLWQ010000002.1"/>
</dbReference>